<keyword evidence="2" id="KW-1185">Reference proteome</keyword>
<reference evidence="1" key="1">
    <citation type="submission" date="2022-11" db="EMBL/GenBank/DDBJ databases">
        <title>Genome Sequence of Boeremia exigua.</title>
        <authorList>
            <person name="Buettner E."/>
        </authorList>
    </citation>
    <scope>NUCLEOTIDE SEQUENCE</scope>
    <source>
        <strain evidence="1">CU02</strain>
    </source>
</reference>
<protein>
    <submittedName>
        <fullName evidence="1">Uncharacterized protein</fullName>
    </submittedName>
</protein>
<comment type="caution">
    <text evidence="1">The sequence shown here is derived from an EMBL/GenBank/DDBJ whole genome shotgun (WGS) entry which is preliminary data.</text>
</comment>
<organism evidence="1 2">
    <name type="scientific">Boeremia exigua</name>
    <dbReference type="NCBI Taxonomy" id="749465"/>
    <lineage>
        <taxon>Eukaryota</taxon>
        <taxon>Fungi</taxon>
        <taxon>Dikarya</taxon>
        <taxon>Ascomycota</taxon>
        <taxon>Pezizomycotina</taxon>
        <taxon>Dothideomycetes</taxon>
        <taxon>Pleosporomycetidae</taxon>
        <taxon>Pleosporales</taxon>
        <taxon>Pleosporineae</taxon>
        <taxon>Didymellaceae</taxon>
        <taxon>Boeremia</taxon>
    </lineage>
</organism>
<dbReference type="Proteomes" id="UP001153331">
    <property type="component" value="Unassembled WGS sequence"/>
</dbReference>
<evidence type="ECO:0000313" key="2">
    <source>
        <dbReference type="Proteomes" id="UP001153331"/>
    </source>
</evidence>
<sequence length="745" mass="82914">MFTRIWRATTHQRHARGDYHRASAGETTEPQALTVGSNEELAVNSLHAKRAPDVRSITSAESKSSSLQRYKHRFSGWRFGVLNFAVWASIVFLINLVVTIWGSLAHKGDQRVLYEGDCKRTKSLNSGLHLLINILSTILLSGSNYCMQCLSAPTRSEVDLAHGARRWLDIGVPSLRNLRRISRRRFILWLLLATSSLPLHLLYNSSIYASIASNSYYGMMVKQAFVDAPACENCTSSDPISKFDTQMAIDLWDKLQSGLLDRLEPAECLNAYGVTVQSTRRSLFVIVTANENDSPEPQSLPFYKNTNTNVLTSWYSDASRGLQHYGNTGEGPIRWLCSGITIERPARRCLDRFGELSNSTQPWTIGGRRVDYCLSEKAEPRCRLHFSPLIAIIVTALNFFKALLMFYVVYSLEDNPLMTMGDAVASFLDKRDATTEYVGLISIRDAKRGYSAGATTWEDPRRRWKDATSKSRRTITALMFTIALGTVLGLLIFGVRELNQYMSTTTYEAFRLGFGAVDQRTMIFSLELPTDMAGLALIANSPQVILSFLYFAYNNLFTAMLLAYEWTSYAHKRKGLRVSRRPTGSQRSTYFLQLPYRFGLPLVVLSGMLHWLVSQSIFLVAFDLYDSYGKPMTDLQRTGYTAIVTHTVGFSPIAMLAVIAVGVAMVVALIGFGFIPFKPGMPLAGSCSLAISAACHPEHHAGAGYVVLSEQKLQWGVVSTGVDGIGHCAFSTKEVGPLVKGRMYA</sequence>
<proteinExistence type="predicted"/>
<evidence type="ECO:0000313" key="1">
    <source>
        <dbReference type="EMBL" id="KAJ8109018.1"/>
    </source>
</evidence>
<dbReference type="EMBL" id="JAPHNI010000667">
    <property type="protein sequence ID" value="KAJ8109018.1"/>
    <property type="molecule type" value="Genomic_DNA"/>
</dbReference>
<accession>A0ACC2I227</accession>
<gene>
    <name evidence="1" type="ORF">OPT61_g7764</name>
</gene>
<name>A0ACC2I227_9PLEO</name>